<organism evidence="1 2">
    <name type="scientific">Amycolatopsis echigonensis</name>
    <dbReference type="NCBI Taxonomy" id="2576905"/>
    <lineage>
        <taxon>Bacteria</taxon>
        <taxon>Bacillati</taxon>
        <taxon>Actinomycetota</taxon>
        <taxon>Actinomycetes</taxon>
        <taxon>Pseudonocardiales</taxon>
        <taxon>Pseudonocardiaceae</taxon>
        <taxon>Amycolatopsis</taxon>
    </lineage>
</organism>
<name>A0A8E1W691_9PSEU</name>
<comment type="caution">
    <text evidence="1">The sequence shown here is derived from an EMBL/GenBank/DDBJ whole genome shotgun (WGS) entry which is preliminary data.</text>
</comment>
<reference evidence="1 2" key="1">
    <citation type="submission" date="2020-08" db="EMBL/GenBank/DDBJ databases">
        <title>Amycolatopsis echigonensis JCM 21831.</title>
        <authorList>
            <person name="Tedsree N."/>
            <person name="Kuncharoen N."/>
            <person name="Likhitwitayawuid K."/>
            <person name="Tanasupawat S."/>
        </authorList>
    </citation>
    <scope>NUCLEOTIDE SEQUENCE [LARGE SCALE GENOMIC DNA]</scope>
    <source>
        <strain evidence="1 2">JCM 21831</strain>
    </source>
</reference>
<evidence type="ECO:0000313" key="1">
    <source>
        <dbReference type="EMBL" id="MBB2504335.1"/>
    </source>
</evidence>
<dbReference type="AlphaFoldDB" id="A0A8E1W691"/>
<evidence type="ECO:0000313" key="2">
    <source>
        <dbReference type="Proteomes" id="UP000550260"/>
    </source>
</evidence>
<protein>
    <submittedName>
        <fullName evidence="1">Uncharacterized protein</fullName>
    </submittedName>
</protein>
<dbReference type="EMBL" id="JACJHR010000070">
    <property type="protein sequence ID" value="MBB2504335.1"/>
    <property type="molecule type" value="Genomic_DNA"/>
</dbReference>
<accession>A0A8E1W691</accession>
<dbReference type="RefSeq" id="WP_183126291.1">
    <property type="nucleotide sequence ID" value="NZ_JACJHR010000070.1"/>
</dbReference>
<sequence>MKRGWRNERRVSTVDTTGRPVTITTGITTNVAGQNTVVLAVDNPSVAGPSAAIPPAAGGRVIQNLQWSFDDLRKQGGA</sequence>
<proteinExistence type="predicted"/>
<gene>
    <name evidence="1" type="ORF">H5411_34980</name>
</gene>
<dbReference type="Proteomes" id="UP000550260">
    <property type="component" value="Unassembled WGS sequence"/>
</dbReference>